<accession>A0A6J7RIU6</accession>
<sequence>MTLAEMAVKITGLVETVGIFFTRTKFESFNL</sequence>
<gene>
    <name evidence="1" type="ORF">UFOPK4134_00759</name>
</gene>
<evidence type="ECO:0000313" key="1">
    <source>
        <dbReference type="EMBL" id="CAB5028604.1"/>
    </source>
</evidence>
<reference evidence="1" key="1">
    <citation type="submission" date="2020-05" db="EMBL/GenBank/DDBJ databases">
        <authorList>
            <person name="Chiriac C."/>
            <person name="Salcher M."/>
            <person name="Ghai R."/>
            <person name="Kavagutti S V."/>
        </authorList>
    </citation>
    <scope>NUCLEOTIDE SEQUENCE</scope>
</reference>
<proteinExistence type="predicted"/>
<protein>
    <submittedName>
        <fullName evidence="1">Unannotated protein</fullName>
    </submittedName>
</protein>
<name>A0A6J7RIU6_9ZZZZ</name>
<dbReference type="AlphaFoldDB" id="A0A6J7RIU6"/>
<dbReference type="EMBL" id="CAFBPS010000045">
    <property type="protein sequence ID" value="CAB5028604.1"/>
    <property type="molecule type" value="Genomic_DNA"/>
</dbReference>
<organism evidence="1">
    <name type="scientific">freshwater metagenome</name>
    <dbReference type="NCBI Taxonomy" id="449393"/>
    <lineage>
        <taxon>unclassified sequences</taxon>
        <taxon>metagenomes</taxon>
        <taxon>ecological metagenomes</taxon>
    </lineage>
</organism>